<dbReference type="RefSeq" id="WP_058437971.1">
    <property type="nucleotide sequence ID" value="NZ_KQ758903.1"/>
</dbReference>
<protein>
    <submittedName>
        <fullName evidence="2">Uncharacterized protein</fullName>
    </submittedName>
</protein>
<name>A0A0W0GLD8_9CHLR</name>
<keyword evidence="3" id="KW-1185">Reference proteome</keyword>
<reference evidence="2 3" key="1">
    <citation type="submission" date="2015-06" db="EMBL/GenBank/DDBJ databases">
        <title>Genome sequence of the organohalide-respiring Dehalogenimonas alkenigignens type strain (IP3-3T).</title>
        <authorList>
            <person name="Key T.A."/>
            <person name="Richmond D.P."/>
            <person name="Bowman K.S."/>
            <person name="Cho Y.-J."/>
            <person name="Chun J."/>
            <person name="da Costa M.S."/>
            <person name="Rainey F.A."/>
            <person name="Moe W.M."/>
        </authorList>
    </citation>
    <scope>NUCLEOTIDE SEQUENCE [LARGE SCALE GENOMIC DNA]</scope>
    <source>
        <strain evidence="2 3">IP3-3</strain>
    </source>
</reference>
<proteinExistence type="predicted"/>
<keyword evidence="1" id="KW-0175">Coiled coil</keyword>
<gene>
    <name evidence="2" type="ORF">DEALK_02580</name>
</gene>
<comment type="caution">
    <text evidence="2">The sequence shown here is derived from an EMBL/GenBank/DDBJ whole genome shotgun (WGS) entry which is preliminary data.</text>
</comment>
<sequence>MFGLFKKNCSKKALATIQTVSLTLENEIYQTLEHRARLEGVSREEELVRALRRGMADYWLYVLDDSREDFEYISGLIEEYRQDIEKMRDLETQNLRFREILKNAEMEG</sequence>
<accession>A0A0W0GLD8</accession>
<dbReference type="AlphaFoldDB" id="A0A0W0GLD8"/>
<dbReference type="EMBL" id="LFDV01000001">
    <property type="protein sequence ID" value="KTB49345.1"/>
    <property type="molecule type" value="Genomic_DNA"/>
</dbReference>
<dbReference type="STRING" id="1217799.DEALK_02580"/>
<evidence type="ECO:0000313" key="3">
    <source>
        <dbReference type="Proteomes" id="UP000053947"/>
    </source>
</evidence>
<feature type="coiled-coil region" evidence="1">
    <location>
        <begin position="73"/>
        <end position="107"/>
    </location>
</feature>
<evidence type="ECO:0000256" key="1">
    <source>
        <dbReference type="SAM" id="Coils"/>
    </source>
</evidence>
<organism evidence="2 3">
    <name type="scientific">Dehalogenimonas alkenigignens</name>
    <dbReference type="NCBI Taxonomy" id="1217799"/>
    <lineage>
        <taxon>Bacteria</taxon>
        <taxon>Bacillati</taxon>
        <taxon>Chloroflexota</taxon>
        <taxon>Dehalococcoidia</taxon>
        <taxon>Dehalococcoidales</taxon>
        <taxon>Dehalococcoidaceae</taxon>
        <taxon>Dehalogenimonas</taxon>
    </lineage>
</organism>
<dbReference type="Proteomes" id="UP000053947">
    <property type="component" value="Unassembled WGS sequence"/>
</dbReference>
<evidence type="ECO:0000313" key="2">
    <source>
        <dbReference type="EMBL" id="KTB49345.1"/>
    </source>
</evidence>